<evidence type="ECO:0000259" key="2">
    <source>
        <dbReference type="PROSITE" id="PS51202"/>
    </source>
</evidence>
<dbReference type="Gene3D" id="3.30.70.1450">
    <property type="entry name" value="Regulator of K+ conductance, C-terminal domain"/>
    <property type="match status" value="1"/>
</dbReference>
<keyword evidence="1" id="KW-1133">Transmembrane helix</keyword>
<evidence type="ECO:0000313" key="3">
    <source>
        <dbReference type="EMBL" id="AQQ71262.1"/>
    </source>
</evidence>
<dbReference type="InterPro" id="IPR006037">
    <property type="entry name" value="RCK_C"/>
</dbReference>
<feature type="transmembrane region" description="Helical" evidence="1">
    <location>
        <begin position="107"/>
        <end position="128"/>
    </location>
</feature>
<dbReference type="GO" id="GO:0006813">
    <property type="term" value="P:potassium ion transport"/>
    <property type="evidence" value="ECO:0007669"/>
    <property type="project" value="InterPro"/>
</dbReference>
<feature type="transmembrane region" description="Helical" evidence="1">
    <location>
        <begin position="6"/>
        <end position="26"/>
    </location>
</feature>
<dbReference type="SUPFAM" id="SSF116726">
    <property type="entry name" value="TrkA C-terminal domain-like"/>
    <property type="match status" value="1"/>
</dbReference>
<sequence length="241" mass="26538">MSIILFLIVLVASFVIVTIGAVAFQITGLNFSLAKFQALSCFSGTGFTTRESELITSHPQRRRIASVLIVLGNAGLVTMIASVASALNAQEAIWATIISESWLPLTIPPAAIPWINASFLILIFYFVYRLFTNVKFLNKLTAVLRKRIVKRNMFNPVSIEELVVITGGYGVARFEVTEKSRILNKSLADSDLRKNDITVLAIIRQDKTIPNPSAGTTLLLGDELVSFGNLENIRNETSEFT</sequence>
<evidence type="ECO:0000313" key="4">
    <source>
        <dbReference type="Proteomes" id="UP000188181"/>
    </source>
</evidence>
<feature type="domain" description="RCK C-terminal" evidence="2">
    <location>
        <begin position="157"/>
        <end position="241"/>
    </location>
</feature>
<proteinExistence type="predicted"/>
<organism evidence="3 4">
    <name type="scientific">Limihaloglobus sulfuriphilus</name>
    <dbReference type="NCBI Taxonomy" id="1851148"/>
    <lineage>
        <taxon>Bacteria</taxon>
        <taxon>Pseudomonadati</taxon>
        <taxon>Planctomycetota</taxon>
        <taxon>Phycisphaerae</taxon>
        <taxon>Sedimentisphaerales</taxon>
        <taxon>Sedimentisphaeraceae</taxon>
        <taxon>Limihaloglobus</taxon>
    </lineage>
</organism>
<dbReference type="PROSITE" id="PS51202">
    <property type="entry name" value="RCK_C"/>
    <property type="match status" value="1"/>
</dbReference>
<keyword evidence="4" id="KW-1185">Reference proteome</keyword>
<dbReference type="AlphaFoldDB" id="A0A1Q2MG62"/>
<dbReference type="EMBL" id="CP019646">
    <property type="protein sequence ID" value="AQQ71262.1"/>
    <property type="molecule type" value="Genomic_DNA"/>
</dbReference>
<dbReference type="Proteomes" id="UP000188181">
    <property type="component" value="Chromosome"/>
</dbReference>
<keyword evidence="1" id="KW-0472">Membrane</keyword>
<protein>
    <submittedName>
        <fullName evidence="3">TrkA-C domain protein</fullName>
    </submittedName>
</protein>
<gene>
    <name evidence="3" type="ORF">SMSP2_01632</name>
</gene>
<evidence type="ECO:0000256" key="1">
    <source>
        <dbReference type="SAM" id="Phobius"/>
    </source>
</evidence>
<dbReference type="GO" id="GO:0008324">
    <property type="term" value="F:monoatomic cation transmembrane transporter activity"/>
    <property type="evidence" value="ECO:0007669"/>
    <property type="project" value="InterPro"/>
</dbReference>
<accession>A0A1Q2MG62</accession>
<dbReference type="STRING" id="1851148.SMSP2_01632"/>
<dbReference type="Pfam" id="PF02080">
    <property type="entry name" value="TrkA_C"/>
    <property type="match status" value="1"/>
</dbReference>
<dbReference type="OrthoDB" id="369355at2"/>
<dbReference type="KEGG" id="pbas:SMSP2_01632"/>
<name>A0A1Q2MG62_9BACT</name>
<reference evidence="4" key="1">
    <citation type="submission" date="2017-02" db="EMBL/GenBank/DDBJ databases">
        <title>Comparative genomics and description of representatives of a novel lineage of planctomycetes thriving in anoxic sediments.</title>
        <authorList>
            <person name="Spring S."/>
            <person name="Bunk B."/>
            <person name="Sproer C."/>
        </authorList>
    </citation>
    <scope>NUCLEOTIDE SEQUENCE [LARGE SCALE GENOMIC DNA]</scope>
    <source>
        <strain evidence="4">SM-Chi-D1</strain>
    </source>
</reference>
<feature type="transmembrane region" description="Helical" evidence="1">
    <location>
        <begin position="64"/>
        <end position="87"/>
    </location>
</feature>
<dbReference type="InterPro" id="IPR036721">
    <property type="entry name" value="RCK_C_sf"/>
</dbReference>
<keyword evidence="1" id="KW-0812">Transmembrane</keyword>
<dbReference type="RefSeq" id="WP_146683457.1">
    <property type="nucleotide sequence ID" value="NZ_CP019646.1"/>
</dbReference>